<dbReference type="AlphaFoldDB" id="A0A5N5D192"/>
<comment type="caution">
    <text evidence="1">The sequence shown here is derived from an EMBL/GenBank/DDBJ whole genome shotgun (WGS) entry which is preliminary data.</text>
</comment>
<dbReference type="SUPFAM" id="SSF89372">
    <property type="entry name" value="Fucose-specific lectin"/>
    <property type="match status" value="1"/>
</dbReference>
<protein>
    <recommendedName>
        <fullName evidence="3">Cleavage/polyadenylation specificity factor A subunit C-terminal domain-containing protein</fullName>
    </recommendedName>
</protein>
<sequence length="278" mass="30761">MDFAAQDIVNYLCASAGAIPADRPGIYLAEQDETELIEKLWTGTETAEELVVAEDVRENTPALFLQDEKERYAFSVDINNNLQRHRFDKNLDEWMKDNLEGEQPILIHGMSRLSGGIVDGTHFVFFENLDGQLQAVRISHKGECQQLPPTPVQSQQGRPHSALVTGDGLVHLFYVHQEDNSIHHFTTQLDVILPGTDFDDVQIVNFLVIPHEDLTFDMFALLSSGRLVVVDKIGTKTLLGQVKDGQFTAASSEECVIEAAAMVKKGIKAASGIKSKGK</sequence>
<organism evidence="1 2">
    <name type="scientific">Lasiodiplodia theobromae</name>
    <dbReference type="NCBI Taxonomy" id="45133"/>
    <lineage>
        <taxon>Eukaryota</taxon>
        <taxon>Fungi</taxon>
        <taxon>Dikarya</taxon>
        <taxon>Ascomycota</taxon>
        <taxon>Pezizomycotina</taxon>
        <taxon>Dothideomycetes</taxon>
        <taxon>Dothideomycetes incertae sedis</taxon>
        <taxon>Botryosphaeriales</taxon>
        <taxon>Botryosphaeriaceae</taxon>
        <taxon>Lasiodiplodia</taxon>
    </lineage>
</organism>
<dbReference type="OrthoDB" id="5367135at2759"/>
<dbReference type="EMBL" id="VCHE01000110">
    <property type="protein sequence ID" value="KAB2571154.1"/>
    <property type="molecule type" value="Genomic_DNA"/>
</dbReference>
<gene>
    <name evidence="1" type="ORF">DBV05_g10192</name>
</gene>
<name>A0A5N5D192_9PEZI</name>
<evidence type="ECO:0008006" key="3">
    <source>
        <dbReference type="Google" id="ProtNLM"/>
    </source>
</evidence>
<accession>A0A5N5D192</accession>
<proteinExistence type="predicted"/>
<dbReference type="Gene3D" id="2.120.10.70">
    <property type="entry name" value="Fucose-specific lectin"/>
    <property type="match status" value="1"/>
</dbReference>
<dbReference type="Proteomes" id="UP000325902">
    <property type="component" value="Unassembled WGS sequence"/>
</dbReference>
<keyword evidence="2" id="KW-1185">Reference proteome</keyword>
<reference evidence="1 2" key="1">
    <citation type="journal article" date="2019" name="Sci. Rep.">
        <title>A multi-omics analysis of the grapevine pathogen Lasiodiplodia theobromae reveals that temperature affects the expression of virulence- and pathogenicity-related genes.</title>
        <authorList>
            <person name="Felix C."/>
            <person name="Meneses R."/>
            <person name="Goncalves M.F.M."/>
            <person name="Tilleman L."/>
            <person name="Duarte A.S."/>
            <person name="Jorrin-Novo J.V."/>
            <person name="Van de Peer Y."/>
            <person name="Deforce D."/>
            <person name="Van Nieuwerburgh F."/>
            <person name="Esteves A.C."/>
            <person name="Alves A."/>
        </authorList>
    </citation>
    <scope>NUCLEOTIDE SEQUENCE [LARGE SCALE GENOMIC DNA]</scope>
    <source>
        <strain evidence="1 2">LA-SOL3</strain>
    </source>
</reference>
<evidence type="ECO:0000313" key="2">
    <source>
        <dbReference type="Proteomes" id="UP000325902"/>
    </source>
</evidence>
<evidence type="ECO:0000313" key="1">
    <source>
        <dbReference type="EMBL" id="KAB2571154.1"/>
    </source>
</evidence>